<reference evidence="3" key="1">
    <citation type="submission" date="2018-05" db="EMBL/GenBank/DDBJ databases">
        <title>Draft genome of Mucuna pruriens seed.</title>
        <authorList>
            <person name="Nnadi N.E."/>
            <person name="Vos R."/>
            <person name="Hasami M.H."/>
            <person name="Devisetty U.K."/>
            <person name="Aguiy J.C."/>
        </authorList>
    </citation>
    <scope>NUCLEOTIDE SEQUENCE [LARGE SCALE GENOMIC DNA]</scope>
    <source>
        <strain evidence="3">JCA_2017</strain>
    </source>
</reference>
<dbReference type="PANTHER" id="PTHR10492">
    <property type="match status" value="1"/>
</dbReference>
<feature type="domain" description="DNA helicase Pif1-like DEAD-box helicase" evidence="2">
    <location>
        <begin position="7"/>
        <end position="80"/>
    </location>
</feature>
<keyword evidence="1" id="KW-0233">DNA recombination</keyword>
<dbReference type="GO" id="GO:0000723">
    <property type="term" value="P:telomere maintenance"/>
    <property type="evidence" value="ECO:0007669"/>
    <property type="project" value="InterPro"/>
</dbReference>
<gene>
    <name evidence="3" type="ORF">CR513_10345</name>
</gene>
<dbReference type="InterPro" id="IPR010285">
    <property type="entry name" value="DNA_helicase_pif1-like_DEAD"/>
</dbReference>
<comment type="cofactor">
    <cofactor evidence="1">
        <name>Mg(2+)</name>
        <dbReference type="ChEBI" id="CHEBI:18420"/>
    </cofactor>
</comment>
<dbReference type="EMBL" id="QJKJ01001816">
    <property type="protein sequence ID" value="RDY05775.1"/>
    <property type="molecule type" value="Genomic_DNA"/>
</dbReference>
<keyword evidence="1" id="KW-0547">Nucleotide-binding</keyword>
<keyword evidence="1" id="KW-0067">ATP-binding</keyword>
<sequence>MDIHFFSYKLHDERKNILNVPSSGIASLLLLGGGIAHSQFAIPLVLNKDSCCVIEQGSLKVELLQSVSSIIWDEAHMVNR</sequence>
<dbReference type="GO" id="GO:0016887">
    <property type="term" value="F:ATP hydrolysis activity"/>
    <property type="evidence" value="ECO:0007669"/>
    <property type="project" value="RHEA"/>
</dbReference>
<keyword evidence="4" id="KW-1185">Reference proteome</keyword>
<keyword evidence="1" id="KW-0347">Helicase</keyword>
<dbReference type="PANTHER" id="PTHR10492:SF90">
    <property type="entry name" value="ATP-DEPENDENT DNA HELICASE"/>
    <property type="match status" value="1"/>
</dbReference>
<evidence type="ECO:0000313" key="3">
    <source>
        <dbReference type="EMBL" id="RDY05775.1"/>
    </source>
</evidence>
<accession>A0A371HSK9</accession>
<dbReference type="Pfam" id="PF05970">
    <property type="entry name" value="PIF1"/>
    <property type="match status" value="1"/>
</dbReference>
<evidence type="ECO:0000256" key="1">
    <source>
        <dbReference type="RuleBase" id="RU363044"/>
    </source>
</evidence>
<protein>
    <recommendedName>
        <fullName evidence="1">ATP-dependent DNA helicase</fullName>
        <ecNumber evidence="1">5.6.2.3</ecNumber>
    </recommendedName>
</protein>
<comment type="caution">
    <text evidence="3">The sequence shown here is derived from an EMBL/GenBank/DDBJ whole genome shotgun (WGS) entry which is preliminary data.</text>
</comment>
<keyword evidence="1" id="KW-0234">DNA repair</keyword>
<keyword evidence="1" id="KW-0378">Hydrolase</keyword>
<dbReference type="STRING" id="157652.A0A371HSK9"/>
<dbReference type="AlphaFoldDB" id="A0A371HSK9"/>
<evidence type="ECO:0000313" key="4">
    <source>
        <dbReference type="Proteomes" id="UP000257109"/>
    </source>
</evidence>
<evidence type="ECO:0000259" key="2">
    <source>
        <dbReference type="Pfam" id="PF05970"/>
    </source>
</evidence>
<feature type="non-terminal residue" evidence="3">
    <location>
        <position position="1"/>
    </location>
</feature>
<name>A0A371HSK9_MUCPR</name>
<comment type="catalytic activity">
    <reaction evidence="1">
        <text>ATP + H2O = ADP + phosphate + H(+)</text>
        <dbReference type="Rhea" id="RHEA:13065"/>
        <dbReference type="ChEBI" id="CHEBI:15377"/>
        <dbReference type="ChEBI" id="CHEBI:15378"/>
        <dbReference type="ChEBI" id="CHEBI:30616"/>
        <dbReference type="ChEBI" id="CHEBI:43474"/>
        <dbReference type="ChEBI" id="CHEBI:456216"/>
        <dbReference type="EC" id="5.6.2.3"/>
    </reaction>
</comment>
<organism evidence="3 4">
    <name type="scientific">Mucuna pruriens</name>
    <name type="common">Velvet bean</name>
    <name type="synonym">Dolichos pruriens</name>
    <dbReference type="NCBI Taxonomy" id="157652"/>
    <lineage>
        <taxon>Eukaryota</taxon>
        <taxon>Viridiplantae</taxon>
        <taxon>Streptophyta</taxon>
        <taxon>Embryophyta</taxon>
        <taxon>Tracheophyta</taxon>
        <taxon>Spermatophyta</taxon>
        <taxon>Magnoliopsida</taxon>
        <taxon>eudicotyledons</taxon>
        <taxon>Gunneridae</taxon>
        <taxon>Pentapetalae</taxon>
        <taxon>rosids</taxon>
        <taxon>fabids</taxon>
        <taxon>Fabales</taxon>
        <taxon>Fabaceae</taxon>
        <taxon>Papilionoideae</taxon>
        <taxon>50 kb inversion clade</taxon>
        <taxon>NPAAA clade</taxon>
        <taxon>indigoferoid/millettioid clade</taxon>
        <taxon>Phaseoleae</taxon>
        <taxon>Mucuna</taxon>
    </lineage>
</organism>
<dbReference type="GO" id="GO:0006281">
    <property type="term" value="P:DNA repair"/>
    <property type="evidence" value="ECO:0007669"/>
    <property type="project" value="UniProtKB-KW"/>
</dbReference>
<proteinExistence type="inferred from homology"/>
<comment type="similarity">
    <text evidence="1">Belongs to the helicase family.</text>
</comment>
<dbReference type="Proteomes" id="UP000257109">
    <property type="component" value="Unassembled WGS sequence"/>
</dbReference>
<keyword evidence="1" id="KW-0227">DNA damage</keyword>
<dbReference type="GO" id="GO:0006310">
    <property type="term" value="P:DNA recombination"/>
    <property type="evidence" value="ECO:0007669"/>
    <property type="project" value="UniProtKB-KW"/>
</dbReference>
<dbReference type="GO" id="GO:0043139">
    <property type="term" value="F:5'-3' DNA helicase activity"/>
    <property type="evidence" value="ECO:0007669"/>
    <property type="project" value="UniProtKB-EC"/>
</dbReference>
<dbReference type="EC" id="5.6.2.3" evidence="1"/>
<dbReference type="GO" id="GO:0005524">
    <property type="term" value="F:ATP binding"/>
    <property type="evidence" value="ECO:0007669"/>
    <property type="project" value="UniProtKB-KW"/>
</dbReference>